<accession>A0ACC2H2H3</accession>
<protein>
    <submittedName>
        <fullName evidence="1">Uncharacterized protein</fullName>
    </submittedName>
</protein>
<dbReference type="EMBL" id="CM055733">
    <property type="protein sequence ID" value="KAJ8009960.1"/>
    <property type="molecule type" value="Genomic_DNA"/>
</dbReference>
<evidence type="ECO:0000313" key="1">
    <source>
        <dbReference type="EMBL" id="KAJ8009960.1"/>
    </source>
</evidence>
<reference evidence="1" key="1">
    <citation type="submission" date="2021-05" db="EMBL/GenBank/DDBJ databases">
        <authorList>
            <person name="Pan Q."/>
            <person name="Jouanno E."/>
            <person name="Zahm M."/>
            <person name="Klopp C."/>
            <person name="Cabau C."/>
            <person name="Louis A."/>
            <person name="Berthelot C."/>
            <person name="Parey E."/>
            <person name="Roest Crollius H."/>
            <person name="Montfort J."/>
            <person name="Robinson-Rechavi M."/>
            <person name="Bouchez O."/>
            <person name="Lampietro C."/>
            <person name="Lopez Roques C."/>
            <person name="Donnadieu C."/>
            <person name="Postlethwait J."/>
            <person name="Bobe J."/>
            <person name="Dillon D."/>
            <person name="Chandos A."/>
            <person name="von Hippel F."/>
            <person name="Guiguen Y."/>
        </authorList>
    </citation>
    <scope>NUCLEOTIDE SEQUENCE</scope>
    <source>
        <strain evidence="1">YG-Jan2019</strain>
    </source>
</reference>
<dbReference type="Proteomes" id="UP001157502">
    <property type="component" value="Chromosome 6"/>
</dbReference>
<name>A0ACC2H2H3_DALPE</name>
<evidence type="ECO:0000313" key="2">
    <source>
        <dbReference type="Proteomes" id="UP001157502"/>
    </source>
</evidence>
<keyword evidence="2" id="KW-1185">Reference proteome</keyword>
<gene>
    <name evidence="1" type="ORF">DPEC_G00069600</name>
</gene>
<comment type="caution">
    <text evidence="1">The sequence shown here is derived from an EMBL/GenBank/DDBJ whole genome shotgun (WGS) entry which is preliminary data.</text>
</comment>
<proteinExistence type="predicted"/>
<sequence>MSSGPTKETELSPVKKKFRESPTNFSKADLDSAIFAGVKQALAEQRAELNGIITAAVKAALDDVLLPQILDLRLELKNTIVTITTATGQIEQLEKSVQQIQSRCDSTQSAARQDRDQVNTMRLKIDELSSKVADMEDRSRRSNVRLVGLSEGAEGDNCIAFLKANLPTWIPSLAGRVIKIERAHRL</sequence>
<organism evidence="1 2">
    <name type="scientific">Dallia pectoralis</name>
    <name type="common">Alaska blackfish</name>
    <dbReference type="NCBI Taxonomy" id="75939"/>
    <lineage>
        <taxon>Eukaryota</taxon>
        <taxon>Metazoa</taxon>
        <taxon>Chordata</taxon>
        <taxon>Craniata</taxon>
        <taxon>Vertebrata</taxon>
        <taxon>Euteleostomi</taxon>
        <taxon>Actinopterygii</taxon>
        <taxon>Neopterygii</taxon>
        <taxon>Teleostei</taxon>
        <taxon>Protacanthopterygii</taxon>
        <taxon>Esociformes</taxon>
        <taxon>Umbridae</taxon>
        <taxon>Dallia</taxon>
    </lineage>
</organism>